<gene>
    <name evidence="2" type="ORF">Pa4123_50810</name>
</gene>
<name>A0ABQ5QZE3_9ACTN</name>
<evidence type="ECO:0000313" key="2">
    <source>
        <dbReference type="EMBL" id="GLH99804.1"/>
    </source>
</evidence>
<evidence type="ECO:0000313" key="3">
    <source>
        <dbReference type="Proteomes" id="UP001144280"/>
    </source>
</evidence>
<feature type="region of interest" description="Disordered" evidence="1">
    <location>
        <begin position="747"/>
        <end position="773"/>
    </location>
</feature>
<reference evidence="2" key="1">
    <citation type="submission" date="2022-12" db="EMBL/GenBank/DDBJ databases">
        <title>New Phytohabitans aurantiacus sp. RD004123 nov., an actinomycete isolated from soil.</title>
        <authorList>
            <person name="Triningsih D.W."/>
            <person name="Harunari E."/>
            <person name="Igarashi Y."/>
        </authorList>
    </citation>
    <scope>NUCLEOTIDE SEQUENCE</scope>
    <source>
        <strain evidence="2">RD004123</strain>
    </source>
</reference>
<evidence type="ECO:0000256" key="1">
    <source>
        <dbReference type="SAM" id="MobiDB-lite"/>
    </source>
</evidence>
<evidence type="ECO:0008006" key="4">
    <source>
        <dbReference type="Google" id="ProtNLM"/>
    </source>
</evidence>
<sequence>MSGEEFVRHDVQVAAWQSRTGGADIHLDGVPPVYLTPASLRAWRAGESIPPPLRPRGRVARHLARATASSAPAVMDPLRATLVRVTLDLHGPKVISLPWEAALYASVRSAAIVRVSPSRPRVLDMSLTFPLRMLRLDSVLPGSPVPTHALEQMIQRIMPADSDDAVVVGRTPVVQMEEFLGLQAWPTVEVIELAGSILAPVEASRAGAPRGLLSTAQPDGIGTLGWFERIAAGRQVRLLVVDCQTAAEAAAARLLAAELTARGGAAVVVADRVSPYALFSLYIRIIHDQPLDMAAGTVAPGLGLTVGRHGEEALRISRVVTDLYDLSKRLIDPGDDAGVRALRRTLERADRLADFDTLAQTLPDFSYESARYDMESGGFVPVSRHLAWVRSMSRIGRIGTGGRVVDPPLTRIREAPTPGTPPRFFNVGLHTEEESPQLVAPTGHSLLRARPYLLGVNVGPQDPDRTPTGALALVEEVFAWEPGQQGAWAEVAVVGIDFDVVGEPVQQLWVPRYEPSQQIFFTVVPRRAGASALRVCLYVGTNIVQSVRLAALVDDATGEQEPDPAELARLLDLSEHDVADASWRTRLEYATRNLSDMAAPSNDRALSLVVNDLVGRSVVTVKGQDLLLTEVRTDADLPKLVTDVRQALEDLSTPPAEPGVLEEHRSYGYGVGEDSNAGKPERFDVDLVRLAEVGWNLFDAVVPGDKQSRERIAELLDLDPRPIHIAHVYLHNVIPWAAAYDRVYEPPQRRRRSGGQPVAHGTCPAGLPGPDGQMPPGRCGELPGCLLAGPEEERRSLAQATGAPLYIESTVVCARRFWGFRHQIELPVQQVTTTGATIPEAARDLRGSPMLQMVVGMNAGLPNAAKHLDWLKKTVTTTSRMAEIVAEAYDADDVKDSLKAVDLDIVYLYCHADGGVGTGIEPPILRFQMEGDDERSLQAADLHADAWLHRPLIVLNGCRTAAFRPDALSPFLRKLVQDRMAGALLGTEISVWEQLATEVGAKFLHAFLDGQTAGAALLKIRQDLLARRNPLGLAYTLYADVNFALATPDRPDPLYLVGVEPVTSTPASEPALASNQAQVIALA</sequence>
<organism evidence="2 3">
    <name type="scientific">Phytohabitans aurantiacus</name>
    <dbReference type="NCBI Taxonomy" id="3016789"/>
    <lineage>
        <taxon>Bacteria</taxon>
        <taxon>Bacillati</taxon>
        <taxon>Actinomycetota</taxon>
        <taxon>Actinomycetes</taxon>
        <taxon>Micromonosporales</taxon>
        <taxon>Micromonosporaceae</taxon>
    </lineage>
</organism>
<dbReference type="Proteomes" id="UP001144280">
    <property type="component" value="Unassembled WGS sequence"/>
</dbReference>
<protein>
    <recommendedName>
        <fullName evidence="4">CHAT domain-containing protein</fullName>
    </recommendedName>
</protein>
<accession>A0ABQ5QZE3</accession>
<keyword evidence="3" id="KW-1185">Reference proteome</keyword>
<comment type="caution">
    <text evidence="2">The sequence shown here is derived from an EMBL/GenBank/DDBJ whole genome shotgun (WGS) entry which is preliminary data.</text>
</comment>
<dbReference type="RefSeq" id="WP_281899720.1">
    <property type="nucleotide sequence ID" value="NZ_BSDI01000028.1"/>
</dbReference>
<dbReference type="EMBL" id="BSDI01000028">
    <property type="protein sequence ID" value="GLH99804.1"/>
    <property type="molecule type" value="Genomic_DNA"/>
</dbReference>
<proteinExistence type="predicted"/>